<protein>
    <recommendedName>
        <fullName evidence="3">FAR1 domain-containing protein</fullName>
    </recommendedName>
</protein>
<organism evidence="1 2">
    <name type="scientific">Rhizophagus irregularis</name>
    <dbReference type="NCBI Taxonomy" id="588596"/>
    <lineage>
        <taxon>Eukaryota</taxon>
        <taxon>Fungi</taxon>
        <taxon>Fungi incertae sedis</taxon>
        <taxon>Mucoromycota</taxon>
        <taxon>Glomeromycotina</taxon>
        <taxon>Glomeromycetes</taxon>
        <taxon>Glomerales</taxon>
        <taxon>Glomeraceae</taxon>
        <taxon>Rhizophagus</taxon>
    </lineage>
</organism>
<evidence type="ECO:0008006" key="3">
    <source>
        <dbReference type="Google" id="ProtNLM"/>
    </source>
</evidence>
<dbReference type="Proteomes" id="UP000233469">
    <property type="component" value="Unassembled WGS sequence"/>
</dbReference>
<proteinExistence type="predicted"/>
<reference evidence="1 2" key="2">
    <citation type="submission" date="2017-10" db="EMBL/GenBank/DDBJ databases">
        <title>Extensive intraspecific genome diversity in a model arbuscular mycorrhizal fungus.</title>
        <authorList>
            <person name="Chen E.C.H."/>
            <person name="Morin E."/>
            <person name="Baudet D."/>
            <person name="Noel J."/>
            <person name="Ndikumana S."/>
            <person name="Charron P."/>
            <person name="St-Onge C."/>
            <person name="Giorgi J."/>
            <person name="Grigoriev I.V."/>
            <person name="Roux C."/>
            <person name="Martin F.M."/>
            <person name="Corradi N."/>
        </authorList>
    </citation>
    <scope>NUCLEOTIDE SEQUENCE [LARGE SCALE GENOMIC DNA]</scope>
    <source>
        <strain evidence="1 2">C2</strain>
    </source>
</reference>
<accession>A0A2N1MHW2</accession>
<dbReference type="EMBL" id="LLXL01002300">
    <property type="protein sequence ID" value="PKK61223.1"/>
    <property type="molecule type" value="Genomic_DNA"/>
</dbReference>
<name>A0A2N1MHW2_9GLOM</name>
<sequence length="211" mass="24462">MALPFSYTAENNTDSTVELGENEILKDTLDLLMDDEQLSDEEEEADEDKELLYPIVLEMVFTDWTKLDEWFDNHGLERGFAFTITHSEKDKEDGLPRRRIYSCMRGRRYVPRKEAQINDERDTGHHTVEGNHNENIGMVASRYRKLNSEMTTCGVRAAIRNKNGTSDAGSMYLELMRQQREDPTFYVDAHFEGQDNHLVRLFVAQSDRSNG</sequence>
<dbReference type="VEuPathDB" id="FungiDB:RhiirFUN_026507"/>
<comment type="caution">
    <text evidence="1">The sequence shown here is derived from an EMBL/GenBank/DDBJ whole genome shotgun (WGS) entry which is preliminary data.</text>
</comment>
<dbReference type="VEuPathDB" id="FungiDB:FUN_022583"/>
<reference evidence="1 2" key="1">
    <citation type="submission" date="2016-04" db="EMBL/GenBank/DDBJ databases">
        <title>Genome analyses suggest a sexual origin of heterokaryosis in a supposedly ancient asexual fungus.</title>
        <authorList>
            <person name="Ropars J."/>
            <person name="Sedzielewska K."/>
            <person name="Noel J."/>
            <person name="Charron P."/>
            <person name="Farinelli L."/>
            <person name="Marton T."/>
            <person name="Kruger M."/>
            <person name="Pelin A."/>
            <person name="Brachmann A."/>
            <person name="Corradi N."/>
        </authorList>
    </citation>
    <scope>NUCLEOTIDE SEQUENCE [LARGE SCALE GENOMIC DNA]</scope>
    <source>
        <strain evidence="1 2">C2</strain>
    </source>
</reference>
<dbReference type="AlphaFoldDB" id="A0A2N1MHW2"/>
<evidence type="ECO:0000313" key="1">
    <source>
        <dbReference type="EMBL" id="PKK61223.1"/>
    </source>
</evidence>
<evidence type="ECO:0000313" key="2">
    <source>
        <dbReference type="Proteomes" id="UP000233469"/>
    </source>
</evidence>
<dbReference type="VEuPathDB" id="FungiDB:RhiirA1_477708"/>
<gene>
    <name evidence="1" type="ORF">RhiirC2_792136</name>
</gene>